<keyword evidence="6 7" id="KW-0961">Cell wall biogenesis/degradation</keyword>
<keyword evidence="3" id="KW-0808">Transferase</keyword>
<dbReference type="InterPro" id="IPR023346">
    <property type="entry name" value="Lysozyme-like_dom_sf"/>
</dbReference>
<dbReference type="InterPro" id="IPR036366">
    <property type="entry name" value="PGBDSf"/>
</dbReference>
<feature type="active site" description="Proton donor/acceptor" evidence="7">
    <location>
        <position position="481"/>
    </location>
</feature>
<name>A0A7X5AZ34_9GAMM</name>
<evidence type="ECO:0000256" key="4">
    <source>
        <dbReference type="ARBA" id="ARBA00022960"/>
    </source>
</evidence>
<dbReference type="Pfam" id="PF01471">
    <property type="entry name" value="PG_binding_1"/>
    <property type="match status" value="1"/>
</dbReference>
<reference evidence="9 10" key="1">
    <citation type="submission" date="2017-05" db="EMBL/GenBank/DDBJ databases">
        <title>High clonality and local adaptation shapes Vibrionaceae linages within an endangered oasis.</title>
        <authorList>
            <person name="Vazquez-Rosas-Landa M."/>
        </authorList>
    </citation>
    <scope>NUCLEOTIDE SEQUENCE [LARGE SCALE GENOMIC DNA]</scope>
    <source>
        <strain evidence="9 10">P46_P4S1P180</strain>
    </source>
</reference>
<evidence type="ECO:0000313" key="10">
    <source>
        <dbReference type="Proteomes" id="UP000465712"/>
    </source>
</evidence>
<dbReference type="GO" id="GO:0009252">
    <property type="term" value="P:peptidoglycan biosynthetic process"/>
    <property type="evidence" value="ECO:0007669"/>
    <property type="project" value="UniProtKB-UniPathway"/>
</dbReference>
<evidence type="ECO:0000256" key="7">
    <source>
        <dbReference type="PROSITE-ProRule" id="PRU01373"/>
    </source>
</evidence>
<dbReference type="CDD" id="cd16913">
    <property type="entry name" value="YkuD_like"/>
    <property type="match status" value="1"/>
</dbReference>
<keyword evidence="5 7" id="KW-0573">Peptidoglycan synthesis</keyword>
<accession>A0A7X5AZ34</accession>
<feature type="domain" description="L,D-TPase catalytic" evidence="8">
    <location>
        <begin position="347"/>
        <end position="526"/>
    </location>
</feature>
<dbReference type="UniPathway" id="UPA00219"/>
<dbReference type="GO" id="GO:0071555">
    <property type="term" value="P:cell wall organization"/>
    <property type="evidence" value="ECO:0007669"/>
    <property type="project" value="UniProtKB-UniRule"/>
</dbReference>
<dbReference type="InterPro" id="IPR005490">
    <property type="entry name" value="LD_TPept_cat_dom"/>
</dbReference>
<dbReference type="InterPro" id="IPR038063">
    <property type="entry name" value="Transpep_catalytic_dom"/>
</dbReference>
<dbReference type="Proteomes" id="UP000465712">
    <property type="component" value="Unassembled WGS sequence"/>
</dbReference>
<feature type="active site" description="Nucleophile" evidence="7">
    <location>
        <position position="500"/>
    </location>
</feature>
<dbReference type="RefSeq" id="WP_161444829.1">
    <property type="nucleotide sequence ID" value="NZ_WXWV01000037.1"/>
</dbReference>
<dbReference type="Gene3D" id="1.10.101.10">
    <property type="entry name" value="PGBD-like superfamily/PGBD"/>
    <property type="match status" value="1"/>
</dbReference>
<dbReference type="Gene3D" id="2.40.440.10">
    <property type="entry name" value="L,D-transpeptidase catalytic domain-like"/>
    <property type="match status" value="1"/>
</dbReference>
<dbReference type="InterPro" id="IPR002477">
    <property type="entry name" value="Peptidoglycan-bd-like"/>
</dbReference>
<gene>
    <name evidence="9" type="ORF">CAG72_10785</name>
</gene>
<evidence type="ECO:0000256" key="5">
    <source>
        <dbReference type="ARBA" id="ARBA00022984"/>
    </source>
</evidence>
<dbReference type="AlphaFoldDB" id="A0A7X5AZ34"/>
<dbReference type="SUPFAM" id="SSF53955">
    <property type="entry name" value="Lysozyme-like"/>
    <property type="match status" value="1"/>
</dbReference>
<protein>
    <submittedName>
        <fullName evidence="9">L,D-transpeptidase family protein</fullName>
    </submittedName>
</protein>
<organism evidence="9 10">
    <name type="scientific">Photobacterium halotolerans</name>
    <dbReference type="NCBI Taxonomy" id="265726"/>
    <lineage>
        <taxon>Bacteria</taxon>
        <taxon>Pseudomonadati</taxon>
        <taxon>Pseudomonadota</taxon>
        <taxon>Gammaproteobacteria</taxon>
        <taxon>Vibrionales</taxon>
        <taxon>Vibrionaceae</taxon>
        <taxon>Photobacterium</taxon>
    </lineage>
</organism>
<dbReference type="Pfam" id="PF03734">
    <property type="entry name" value="YkuD"/>
    <property type="match status" value="1"/>
</dbReference>
<dbReference type="EMBL" id="WXWW01000164">
    <property type="protein sequence ID" value="NAW65703.1"/>
    <property type="molecule type" value="Genomic_DNA"/>
</dbReference>
<keyword evidence="4 7" id="KW-0133">Cell shape</keyword>
<dbReference type="SUPFAM" id="SSF141523">
    <property type="entry name" value="L,D-transpeptidase catalytic domain-like"/>
    <property type="match status" value="1"/>
</dbReference>
<dbReference type="PANTHER" id="PTHR41533">
    <property type="entry name" value="L,D-TRANSPEPTIDASE HI_1667-RELATED"/>
    <property type="match status" value="1"/>
</dbReference>
<dbReference type="GO" id="GO:0008360">
    <property type="term" value="P:regulation of cell shape"/>
    <property type="evidence" value="ECO:0007669"/>
    <property type="project" value="UniProtKB-UniRule"/>
</dbReference>
<dbReference type="GO" id="GO:0004180">
    <property type="term" value="F:carboxypeptidase activity"/>
    <property type="evidence" value="ECO:0007669"/>
    <property type="project" value="UniProtKB-ARBA"/>
</dbReference>
<comment type="similarity">
    <text evidence="2">Belongs to the YkuD family.</text>
</comment>
<dbReference type="InterPro" id="IPR052905">
    <property type="entry name" value="LD-transpeptidase_YkuD-like"/>
</dbReference>
<dbReference type="PROSITE" id="PS52029">
    <property type="entry name" value="LD_TPASE"/>
    <property type="match status" value="1"/>
</dbReference>
<evidence type="ECO:0000256" key="2">
    <source>
        <dbReference type="ARBA" id="ARBA00005992"/>
    </source>
</evidence>
<comment type="pathway">
    <text evidence="1 7">Cell wall biogenesis; peptidoglycan biosynthesis.</text>
</comment>
<evidence type="ECO:0000256" key="3">
    <source>
        <dbReference type="ARBA" id="ARBA00022679"/>
    </source>
</evidence>
<comment type="caution">
    <text evidence="9">The sequence shown here is derived from an EMBL/GenBank/DDBJ whole genome shotgun (WGS) entry which is preliminary data.</text>
</comment>
<evidence type="ECO:0000256" key="1">
    <source>
        <dbReference type="ARBA" id="ARBA00004752"/>
    </source>
</evidence>
<dbReference type="GO" id="GO:0016740">
    <property type="term" value="F:transferase activity"/>
    <property type="evidence" value="ECO:0007669"/>
    <property type="project" value="UniProtKB-KW"/>
</dbReference>
<dbReference type="Pfam" id="PF20142">
    <property type="entry name" value="Scaffold"/>
    <property type="match status" value="1"/>
</dbReference>
<evidence type="ECO:0000256" key="6">
    <source>
        <dbReference type="ARBA" id="ARBA00023316"/>
    </source>
</evidence>
<sequence>MLNVKSGKVTRQAMDVAVSGFVKGATGLAAAVLMSASSLAAEEGVIRLIPAQSSIVSATLAVPQLGRHGLESVTILSTRQLCPSQTEPLCFPMALQHLYASNDFMPFWRDPALVEELLLQLTALAETHRVPGLVQRVQELRQLSQQDDQRGLDLLATDTLMVYQATVNQMLNDPSALYRPASFTLDAQHLASAPVVTVPLTITSLQRLRPTDKHFDTLVAEMDRLEQAQPHGVYLSGRPAIKFGAEIPNGDKLARMLNTYGDLSDQDYANVMKTEQATGESAANRFTNTGVLHQAIRQFQQRHGLADDGVIGPETAQNMARSYQQVAQLLALNLQRNRVLQKHGQSEVLQVNIPEFMLRIMDDENVVFESKVIVGRSSRPTYLFSSAINHMVVNPTWNVPETIKEEDVIPSMKRSPDYLARHNMRMVSGWSDAQTIDPAQIDWSTVSARNFPYEFQQRPGPDNALGQVKFMMPNDFSIYLHDTPAKRLFNKSKRNFSSGCVRVEKAHDLAYFLLERQRAGQSATYDNLLRKRNPATINLRKTLAVDFIYRTAWLDEQGRLQVRDDIYGYDDDSTVPQEHDYIAMMNYR</sequence>
<dbReference type="InterPro" id="IPR045380">
    <property type="entry name" value="LD_TPept_scaffold_dom"/>
</dbReference>
<dbReference type="PANTHER" id="PTHR41533:SF1">
    <property type="entry name" value="L,D-TRANSPEPTIDASE YCBB-RELATED"/>
    <property type="match status" value="1"/>
</dbReference>
<evidence type="ECO:0000259" key="8">
    <source>
        <dbReference type="PROSITE" id="PS52029"/>
    </source>
</evidence>
<evidence type="ECO:0000313" key="9">
    <source>
        <dbReference type="EMBL" id="NAW65703.1"/>
    </source>
</evidence>
<proteinExistence type="inferred from homology"/>